<keyword evidence="12" id="KW-0902">Two-component regulatory system</keyword>
<proteinExistence type="predicted"/>
<dbReference type="GO" id="GO:0005737">
    <property type="term" value="C:cytoplasm"/>
    <property type="evidence" value="ECO:0007669"/>
    <property type="project" value="UniProtKB-SubCell"/>
</dbReference>
<dbReference type="PANTHER" id="PTHR24421">
    <property type="entry name" value="NITRATE/NITRITE SENSOR PROTEIN NARX-RELATED"/>
    <property type="match status" value="1"/>
</dbReference>
<dbReference type="GO" id="GO:0051539">
    <property type="term" value="F:4 iron, 4 sulfur cluster binding"/>
    <property type="evidence" value="ECO:0007669"/>
    <property type="project" value="UniProtKB-KW"/>
</dbReference>
<evidence type="ECO:0000256" key="11">
    <source>
        <dbReference type="ARBA" id="ARBA00023004"/>
    </source>
</evidence>
<evidence type="ECO:0000256" key="8">
    <source>
        <dbReference type="ARBA" id="ARBA00022679"/>
    </source>
</evidence>
<evidence type="ECO:0000256" key="18">
    <source>
        <dbReference type="SAM" id="Phobius"/>
    </source>
</evidence>
<feature type="coiled-coil region" evidence="16">
    <location>
        <begin position="173"/>
        <end position="200"/>
    </location>
</feature>
<keyword evidence="13" id="KW-0411">Iron-sulfur</keyword>
<dbReference type="SUPFAM" id="SSF55874">
    <property type="entry name" value="ATPase domain of HSP90 chaperone/DNA topoisomerase II/histidine kinase"/>
    <property type="match status" value="1"/>
</dbReference>
<keyword evidence="21" id="KW-1185">Reference proteome</keyword>
<evidence type="ECO:0000256" key="6">
    <source>
        <dbReference type="ARBA" id="ARBA00022485"/>
    </source>
</evidence>
<evidence type="ECO:0000313" key="21">
    <source>
        <dbReference type="Proteomes" id="UP000265768"/>
    </source>
</evidence>
<comment type="caution">
    <text evidence="20">The sequence shown here is derived from an EMBL/GenBank/DDBJ whole genome shotgun (WGS) entry which is preliminary data.</text>
</comment>
<keyword evidence="16" id="KW-0175">Coiled coil</keyword>
<dbReference type="GO" id="GO:0016020">
    <property type="term" value="C:membrane"/>
    <property type="evidence" value="ECO:0007669"/>
    <property type="project" value="InterPro"/>
</dbReference>
<keyword evidence="18" id="KW-1133">Transmembrane helix</keyword>
<feature type="transmembrane region" description="Helical" evidence="18">
    <location>
        <begin position="20"/>
        <end position="39"/>
    </location>
</feature>
<dbReference type="InterPro" id="IPR017205">
    <property type="entry name" value="Sig_transdc_His_kinase_ChrS"/>
</dbReference>
<dbReference type="PANTHER" id="PTHR24421:SF62">
    <property type="entry name" value="SENSORY TRANSDUCTION HISTIDINE KINASE"/>
    <property type="match status" value="1"/>
</dbReference>
<dbReference type="Gene3D" id="3.30.565.10">
    <property type="entry name" value="Histidine kinase-like ATPase, C-terminal domain"/>
    <property type="match status" value="1"/>
</dbReference>
<evidence type="ECO:0000256" key="5">
    <source>
        <dbReference type="ARBA" id="ARBA00017322"/>
    </source>
</evidence>
<evidence type="ECO:0000256" key="4">
    <source>
        <dbReference type="ARBA" id="ARBA00012438"/>
    </source>
</evidence>
<dbReference type="EMBL" id="QZEY01000002">
    <property type="protein sequence ID" value="RJL34243.1"/>
    <property type="molecule type" value="Genomic_DNA"/>
</dbReference>
<gene>
    <name evidence="20" type="ORF">D5H75_07195</name>
</gene>
<dbReference type="CDD" id="cd16917">
    <property type="entry name" value="HATPase_UhpB-NarQ-NarX-like"/>
    <property type="match status" value="1"/>
</dbReference>
<evidence type="ECO:0000259" key="19">
    <source>
        <dbReference type="PROSITE" id="PS50109"/>
    </source>
</evidence>
<dbReference type="AlphaFoldDB" id="A0A3A4AYP8"/>
<feature type="compositionally biased region" description="Low complexity" evidence="17">
    <location>
        <begin position="461"/>
        <end position="474"/>
    </location>
</feature>
<feature type="region of interest" description="Disordered" evidence="17">
    <location>
        <begin position="397"/>
        <end position="474"/>
    </location>
</feature>
<dbReference type="Pfam" id="PF02518">
    <property type="entry name" value="HATPase_c"/>
    <property type="match status" value="1"/>
</dbReference>
<dbReference type="Proteomes" id="UP000265768">
    <property type="component" value="Unassembled WGS sequence"/>
</dbReference>
<dbReference type="PROSITE" id="PS50109">
    <property type="entry name" value="HIS_KIN"/>
    <property type="match status" value="1"/>
</dbReference>
<keyword evidence="18" id="KW-0812">Transmembrane</keyword>
<feature type="transmembrane region" description="Helical" evidence="18">
    <location>
        <begin position="77"/>
        <end position="104"/>
    </location>
</feature>
<dbReference type="PIRSF" id="PIRSF037434">
    <property type="entry name" value="STHK_ChrS"/>
    <property type="match status" value="1"/>
</dbReference>
<dbReference type="Pfam" id="PF07730">
    <property type="entry name" value="HisKA_3"/>
    <property type="match status" value="1"/>
</dbReference>
<keyword evidence="6" id="KW-0004">4Fe-4S</keyword>
<accession>A0A3A4AYP8</accession>
<organism evidence="20 21">
    <name type="scientific">Bailinhaonella thermotolerans</name>
    <dbReference type="NCBI Taxonomy" id="1070861"/>
    <lineage>
        <taxon>Bacteria</taxon>
        <taxon>Bacillati</taxon>
        <taxon>Actinomycetota</taxon>
        <taxon>Actinomycetes</taxon>
        <taxon>Streptosporangiales</taxon>
        <taxon>Streptosporangiaceae</taxon>
        <taxon>Bailinhaonella</taxon>
    </lineage>
</organism>
<evidence type="ECO:0000256" key="10">
    <source>
        <dbReference type="ARBA" id="ARBA00022777"/>
    </source>
</evidence>
<evidence type="ECO:0000313" key="20">
    <source>
        <dbReference type="EMBL" id="RJL34243.1"/>
    </source>
</evidence>
<dbReference type="SMART" id="SM00387">
    <property type="entry name" value="HATPase_c"/>
    <property type="match status" value="1"/>
</dbReference>
<evidence type="ECO:0000256" key="3">
    <source>
        <dbReference type="ARBA" id="ARBA00004496"/>
    </source>
</evidence>
<keyword evidence="18" id="KW-0472">Membrane</keyword>
<dbReference type="RefSeq" id="WP_119925544.1">
    <property type="nucleotide sequence ID" value="NZ_QZEY01000002.1"/>
</dbReference>
<feature type="transmembrane region" description="Helical" evidence="18">
    <location>
        <begin position="46"/>
        <end position="65"/>
    </location>
</feature>
<evidence type="ECO:0000256" key="15">
    <source>
        <dbReference type="ARBA" id="ARBA00030800"/>
    </source>
</evidence>
<dbReference type="GO" id="GO:0000155">
    <property type="term" value="F:phosphorelay sensor kinase activity"/>
    <property type="evidence" value="ECO:0007669"/>
    <property type="project" value="InterPro"/>
</dbReference>
<dbReference type="InterPro" id="IPR050482">
    <property type="entry name" value="Sensor_HK_TwoCompSys"/>
</dbReference>
<dbReference type="InterPro" id="IPR004358">
    <property type="entry name" value="Sig_transdc_His_kin-like_C"/>
</dbReference>
<dbReference type="GO" id="GO:0046872">
    <property type="term" value="F:metal ion binding"/>
    <property type="evidence" value="ECO:0007669"/>
    <property type="project" value="UniProtKB-KW"/>
</dbReference>
<feature type="transmembrane region" description="Helical" evidence="18">
    <location>
        <begin position="141"/>
        <end position="164"/>
    </location>
</feature>
<evidence type="ECO:0000256" key="9">
    <source>
        <dbReference type="ARBA" id="ARBA00022723"/>
    </source>
</evidence>
<evidence type="ECO:0000256" key="13">
    <source>
        <dbReference type="ARBA" id="ARBA00023014"/>
    </source>
</evidence>
<dbReference type="OrthoDB" id="144293at2"/>
<evidence type="ECO:0000256" key="7">
    <source>
        <dbReference type="ARBA" id="ARBA00022490"/>
    </source>
</evidence>
<reference evidence="20 21" key="1">
    <citation type="submission" date="2018-09" db="EMBL/GenBank/DDBJ databases">
        <title>YIM 75507 draft genome.</title>
        <authorList>
            <person name="Tang S."/>
            <person name="Feng Y."/>
        </authorList>
    </citation>
    <scope>NUCLEOTIDE SEQUENCE [LARGE SCALE GENOMIC DNA]</scope>
    <source>
        <strain evidence="20 21">YIM 75507</strain>
    </source>
</reference>
<feature type="domain" description="Histidine kinase" evidence="19">
    <location>
        <begin position="322"/>
        <end position="416"/>
    </location>
</feature>
<keyword evidence="9" id="KW-0479">Metal-binding</keyword>
<evidence type="ECO:0000256" key="14">
    <source>
        <dbReference type="ARBA" id="ARBA00024827"/>
    </source>
</evidence>
<evidence type="ECO:0000256" key="16">
    <source>
        <dbReference type="SAM" id="Coils"/>
    </source>
</evidence>
<keyword evidence="10 20" id="KW-0418">Kinase</keyword>
<dbReference type="InterPro" id="IPR036890">
    <property type="entry name" value="HATPase_C_sf"/>
</dbReference>
<evidence type="ECO:0000256" key="2">
    <source>
        <dbReference type="ARBA" id="ARBA00001966"/>
    </source>
</evidence>
<comment type="subcellular location">
    <subcellularLocation>
        <location evidence="3">Cytoplasm</location>
    </subcellularLocation>
</comment>
<dbReference type="InterPro" id="IPR011712">
    <property type="entry name" value="Sig_transdc_His_kin_sub3_dim/P"/>
</dbReference>
<feature type="compositionally biased region" description="Low complexity" evidence="17">
    <location>
        <begin position="438"/>
        <end position="451"/>
    </location>
</feature>
<evidence type="ECO:0000256" key="12">
    <source>
        <dbReference type="ARBA" id="ARBA00023012"/>
    </source>
</evidence>
<evidence type="ECO:0000256" key="17">
    <source>
        <dbReference type="SAM" id="MobiDB-lite"/>
    </source>
</evidence>
<comment type="catalytic activity">
    <reaction evidence="1">
        <text>ATP + protein L-histidine = ADP + protein N-phospho-L-histidine.</text>
        <dbReference type="EC" id="2.7.13.3"/>
    </reaction>
</comment>
<dbReference type="EC" id="2.7.13.3" evidence="4"/>
<protein>
    <recommendedName>
        <fullName evidence="5">Oxygen sensor histidine kinase NreB</fullName>
        <ecNumber evidence="4">2.7.13.3</ecNumber>
    </recommendedName>
    <alternativeName>
        <fullName evidence="15">Nitrogen regulation protein B</fullName>
    </alternativeName>
</protein>
<dbReference type="GO" id="GO:0046983">
    <property type="term" value="F:protein dimerization activity"/>
    <property type="evidence" value="ECO:0007669"/>
    <property type="project" value="InterPro"/>
</dbReference>
<name>A0A3A4AYP8_9ACTN</name>
<dbReference type="PRINTS" id="PR00344">
    <property type="entry name" value="BCTRLSENSOR"/>
</dbReference>
<keyword evidence="11" id="KW-0408">Iron</keyword>
<dbReference type="Gene3D" id="1.20.5.1930">
    <property type="match status" value="1"/>
</dbReference>
<dbReference type="InterPro" id="IPR003594">
    <property type="entry name" value="HATPase_dom"/>
</dbReference>
<keyword evidence="7" id="KW-0963">Cytoplasm</keyword>
<keyword evidence="8" id="KW-0808">Transferase</keyword>
<evidence type="ECO:0000256" key="1">
    <source>
        <dbReference type="ARBA" id="ARBA00000085"/>
    </source>
</evidence>
<comment type="cofactor">
    <cofactor evidence="2">
        <name>[4Fe-4S] cluster</name>
        <dbReference type="ChEBI" id="CHEBI:49883"/>
    </cofactor>
</comment>
<comment type="function">
    <text evidence="14">Member of the two-component regulatory system NreB/NreC involved in the control of dissimilatory nitrate/nitrite reduction in response to oxygen. NreB functions as a direct oxygen sensor histidine kinase which is autophosphorylated, in the absence of oxygen, probably at the conserved histidine residue, and transfers its phosphate group probably to a conserved aspartate residue of NreC. NreB/NreC activates the expression of the nitrate (narGHJI) and nitrite (nir) reductase operons, as well as the putative nitrate transporter gene narT.</text>
</comment>
<dbReference type="InterPro" id="IPR005467">
    <property type="entry name" value="His_kinase_dom"/>
</dbReference>
<sequence>MTEARAGGETDVWERRETLVTIRIIPYVSLAGSVVFALAEGRAERWQILVFAAVSAAWMYAGVSFRPRWERPPAVRVAYHIGLVALIGVQVAALSPVYGFFAFAGVLHSTLLPGHARFAGVFATSLFTSLSQIGGELSPAMILPYLAILAVNTGIASTLLFIAGRAAEQSASRKAMIAKLAEANERLETLMAENTGLQAQLLTQAREAGVAAERQRMAREIHDTLAQGLTGVVTQLQAAVQARHDEAGWRRHVDNATALARESLAEARRSVRAVRPEALERARLPEAVAGEARTWSERTGVPVEVVTTGDARPLHPEVEITLLRAAQEALANVAKHAAASRVGLTLSYMEDIVTLDVRDDGVGFDPRETREEAAGVAGGYGLLAMRQRVARLAGRLEVESEPGGGTAVSASVPAIPSTPAEPAGISGPPAGDPGPAPGAGAEPATEPVAEPVTDPEAGSDSAPAVRAGASGAAS</sequence>